<dbReference type="AlphaFoldDB" id="A0A1I1J7I8"/>
<sequence>MALPPRPYWPLHDLANRWDCLRSDIVQWAVTDQIQISSIVGSTACDGEILCGLVDVCAVSLTPMFLTNREYSTPCRVRKIAASGTTDWKHVLAPPEGILIDAQYLFVTSSEVARFEEEYDVLRRSNGSSSTGTKGYDWEGMLSHLALQIHRRAVPKTQGDLVAEMQQWFIDRSPNAEAPDERSIRRRITPLWQAMHERA</sequence>
<dbReference type="STRING" id="441112.SAMN04488094_1055"/>
<dbReference type="EMBL" id="FOLG01000005">
    <property type="protein sequence ID" value="SFC44416.1"/>
    <property type="molecule type" value="Genomic_DNA"/>
</dbReference>
<evidence type="ECO:0000313" key="2">
    <source>
        <dbReference type="Proteomes" id="UP000198728"/>
    </source>
</evidence>
<evidence type="ECO:0000313" key="1">
    <source>
        <dbReference type="EMBL" id="SFC44416.1"/>
    </source>
</evidence>
<proteinExistence type="predicted"/>
<accession>A0A1I1J7I8</accession>
<reference evidence="1 2" key="1">
    <citation type="submission" date="2016-10" db="EMBL/GenBank/DDBJ databases">
        <authorList>
            <person name="de Groot N.N."/>
        </authorList>
    </citation>
    <scope>NUCLEOTIDE SEQUENCE [LARGE SCALE GENOMIC DNA]</scope>
    <source>
        <strain evidence="1 2">DSM 19548</strain>
    </source>
</reference>
<gene>
    <name evidence="1" type="ORF">SAMN04488094_1055</name>
</gene>
<keyword evidence="2" id="KW-1185">Reference proteome</keyword>
<dbReference type="Proteomes" id="UP000198728">
    <property type="component" value="Unassembled WGS sequence"/>
</dbReference>
<protein>
    <submittedName>
        <fullName evidence="1">Uncharacterized protein</fullName>
    </submittedName>
</protein>
<name>A0A1I1J7I8_9RHOB</name>
<organism evidence="1 2">
    <name type="scientific">Tropicimonas isoalkanivorans</name>
    <dbReference type="NCBI Taxonomy" id="441112"/>
    <lineage>
        <taxon>Bacteria</taxon>
        <taxon>Pseudomonadati</taxon>
        <taxon>Pseudomonadota</taxon>
        <taxon>Alphaproteobacteria</taxon>
        <taxon>Rhodobacterales</taxon>
        <taxon>Roseobacteraceae</taxon>
        <taxon>Tropicimonas</taxon>
    </lineage>
</organism>